<evidence type="ECO:0000256" key="1">
    <source>
        <dbReference type="SAM" id="MobiDB-lite"/>
    </source>
</evidence>
<feature type="domain" description="GGDEF" evidence="3">
    <location>
        <begin position="365"/>
        <end position="500"/>
    </location>
</feature>
<sequence length="516" mass="55530">MPVQPVRQQVALASLGFGLLAAVTVAGLPSVADDLNLTMLSAALVRLVCLTMVINASVCAPGPRARAYRWLLAALVAYFAGEVLFFHLETPGPRTSWLPRPSDLFFLLLYPLTLRALLDLSGARASPLALQIDVAAVTLTLTLPLLVPLSQTGQPTVWIQAVFPVLDLWLLLITGWLLLARTRQLCRHQLLLASAVLLIGAGDLWYVGRVTAGDYQNLRPVLQLWNVTFALIALSALLALDPDDPALLRSRPLTHQVRQLLGTWPFLALLGAFASGWSLRAAPQGVTVHLTVTLLIAALVLARYRLLVTRQRQLLGRLRETSRALSRSRADLHRQLHTDDLTGLPNRRALMDTLTRWTATGRAAEGVGVIFLDLNGFKAVNDRHGHAAGDLVLREVARRLHAALLHPDDLVSRLSGDEFAVAFRGPPAHGVALLRAIGAAITREPMGDPGLPPGLRVGVSAGMAHSGTGPWTLSPLLSSADHRMYLAKRGGSGLFRSWPAADGPDPRHPAAGPDGA</sequence>
<feature type="transmembrane region" description="Helical" evidence="2">
    <location>
        <begin position="190"/>
        <end position="208"/>
    </location>
</feature>
<comment type="caution">
    <text evidence="4">The sequence shown here is derived from an EMBL/GenBank/DDBJ whole genome shotgun (WGS) entry which is preliminary data.</text>
</comment>
<evidence type="ECO:0000313" key="5">
    <source>
        <dbReference type="Proteomes" id="UP001500191"/>
    </source>
</evidence>
<keyword evidence="2" id="KW-0472">Membrane</keyword>
<evidence type="ECO:0000259" key="3">
    <source>
        <dbReference type="PROSITE" id="PS50887"/>
    </source>
</evidence>
<feature type="transmembrane region" description="Helical" evidence="2">
    <location>
        <begin position="70"/>
        <end position="88"/>
    </location>
</feature>
<gene>
    <name evidence="4" type="ORF">GCM10008937_06070</name>
</gene>
<dbReference type="CDD" id="cd01949">
    <property type="entry name" value="GGDEF"/>
    <property type="match status" value="1"/>
</dbReference>
<proteinExistence type="predicted"/>
<name>A0ABN1BN51_9DEIO</name>
<feature type="transmembrane region" description="Helical" evidence="2">
    <location>
        <begin position="37"/>
        <end position="58"/>
    </location>
</feature>
<dbReference type="PROSITE" id="PS50887">
    <property type="entry name" value="GGDEF"/>
    <property type="match status" value="1"/>
</dbReference>
<dbReference type="Gene3D" id="3.30.70.270">
    <property type="match status" value="1"/>
</dbReference>
<dbReference type="Proteomes" id="UP001500191">
    <property type="component" value="Unassembled WGS sequence"/>
</dbReference>
<dbReference type="EMBL" id="BAAADB010000004">
    <property type="protein sequence ID" value="GAA0501396.1"/>
    <property type="molecule type" value="Genomic_DNA"/>
</dbReference>
<dbReference type="InterPro" id="IPR029787">
    <property type="entry name" value="Nucleotide_cyclase"/>
</dbReference>
<evidence type="ECO:0000313" key="4">
    <source>
        <dbReference type="EMBL" id="GAA0501396.1"/>
    </source>
</evidence>
<dbReference type="InterPro" id="IPR043128">
    <property type="entry name" value="Rev_trsase/Diguanyl_cyclase"/>
</dbReference>
<feature type="transmembrane region" description="Helical" evidence="2">
    <location>
        <begin position="157"/>
        <end position="178"/>
    </location>
</feature>
<accession>A0ABN1BN51</accession>
<dbReference type="SMART" id="SM00267">
    <property type="entry name" value="GGDEF"/>
    <property type="match status" value="1"/>
</dbReference>
<dbReference type="InterPro" id="IPR000160">
    <property type="entry name" value="GGDEF_dom"/>
</dbReference>
<feature type="region of interest" description="Disordered" evidence="1">
    <location>
        <begin position="497"/>
        <end position="516"/>
    </location>
</feature>
<keyword evidence="2" id="KW-0812">Transmembrane</keyword>
<dbReference type="PANTHER" id="PTHR45138:SF9">
    <property type="entry name" value="DIGUANYLATE CYCLASE DGCM-RELATED"/>
    <property type="match status" value="1"/>
</dbReference>
<feature type="transmembrane region" description="Helical" evidence="2">
    <location>
        <begin position="220"/>
        <end position="240"/>
    </location>
</feature>
<evidence type="ECO:0000256" key="2">
    <source>
        <dbReference type="SAM" id="Phobius"/>
    </source>
</evidence>
<dbReference type="PANTHER" id="PTHR45138">
    <property type="entry name" value="REGULATORY COMPONENTS OF SENSORY TRANSDUCTION SYSTEM"/>
    <property type="match status" value="1"/>
</dbReference>
<organism evidence="4 5">
    <name type="scientific">Deinococcus depolymerans</name>
    <dbReference type="NCBI Taxonomy" id="392408"/>
    <lineage>
        <taxon>Bacteria</taxon>
        <taxon>Thermotogati</taxon>
        <taxon>Deinococcota</taxon>
        <taxon>Deinococci</taxon>
        <taxon>Deinococcales</taxon>
        <taxon>Deinococcaceae</taxon>
        <taxon>Deinococcus</taxon>
    </lineage>
</organism>
<feature type="transmembrane region" description="Helical" evidence="2">
    <location>
        <begin position="130"/>
        <end position="151"/>
    </location>
</feature>
<dbReference type="SUPFAM" id="SSF55073">
    <property type="entry name" value="Nucleotide cyclase"/>
    <property type="match status" value="1"/>
</dbReference>
<protein>
    <recommendedName>
        <fullName evidence="3">GGDEF domain-containing protein</fullName>
    </recommendedName>
</protein>
<dbReference type="Pfam" id="PF00990">
    <property type="entry name" value="GGDEF"/>
    <property type="match status" value="1"/>
</dbReference>
<reference evidence="4 5" key="1">
    <citation type="journal article" date="2019" name="Int. J. Syst. Evol. Microbiol.">
        <title>The Global Catalogue of Microorganisms (GCM) 10K type strain sequencing project: providing services to taxonomists for standard genome sequencing and annotation.</title>
        <authorList>
            <consortium name="The Broad Institute Genomics Platform"/>
            <consortium name="The Broad Institute Genome Sequencing Center for Infectious Disease"/>
            <person name="Wu L."/>
            <person name="Ma J."/>
        </authorList>
    </citation>
    <scope>NUCLEOTIDE SEQUENCE [LARGE SCALE GENOMIC DNA]</scope>
    <source>
        <strain evidence="4 5">JCM 14368</strain>
    </source>
</reference>
<keyword evidence="2" id="KW-1133">Transmembrane helix</keyword>
<feature type="transmembrane region" description="Helical" evidence="2">
    <location>
        <begin position="260"/>
        <end position="279"/>
    </location>
</feature>
<keyword evidence="5" id="KW-1185">Reference proteome</keyword>
<dbReference type="InterPro" id="IPR050469">
    <property type="entry name" value="Diguanylate_Cyclase"/>
</dbReference>
<dbReference type="RefSeq" id="WP_343755928.1">
    <property type="nucleotide sequence ID" value="NZ_BAAADB010000004.1"/>
</dbReference>
<dbReference type="NCBIfam" id="TIGR00254">
    <property type="entry name" value="GGDEF"/>
    <property type="match status" value="1"/>
</dbReference>
<feature type="transmembrane region" description="Helical" evidence="2">
    <location>
        <begin position="285"/>
        <end position="304"/>
    </location>
</feature>